<dbReference type="PANTHER" id="PTHR30221">
    <property type="entry name" value="SMALL-CONDUCTANCE MECHANOSENSITIVE CHANNEL"/>
    <property type="match status" value="1"/>
</dbReference>
<accession>A0A1H5MFV4</accession>
<feature type="transmembrane region" description="Helical" evidence="2">
    <location>
        <begin position="99"/>
        <end position="120"/>
    </location>
</feature>
<organism evidence="3 4">
    <name type="scientific">Ruania alba</name>
    <dbReference type="NCBI Taxonomy" id="648782"/>
    <lineage>
        <taxon>Bacteria</taxon>
        <taxon>Bacillati</taxon>
        <taxon>Actinomycetota</taxon>
        <taxon>Actinomycetes</taxon>
        <taxon>Micrococcales</taxon>
        <taxon>Ruaniaceae</taxon>
        <taxon>Ruania</taxon>
    </lineage>
</organism>
<feature type="transmembrane region" description="Helical" evidence="2">
    <location>
        <begin position="271"/>
        <end position="292"/>
    </location>
</feature>
<feature type="transmembrane region" description="Helical" evidence="2">
    <location>
        <begin position="6"/>
        <end position="29"/>
    </location>
</feature>
<keyword evidence="2" id="KW-1133">Transmembrane helix</keyword>
<dbReference type="PANTHER" id="PTHR30221:SF1">
    <property type="entry name" value="SMALL-CONDUCTANCE MECHANOSENSITIVE CHANNEL"/>
    <property type="match status" value="1"/>
</dbReference>
<keyword evidence="2" id="KW-0812">Transmembrane</keyword>
<reference evidence="4" key="1">
    <citation type="submission" date="2016-10" db="EMBL/GenBank/DDBJ databases">
        <authorList>
            <person name="Varghese N."/>
            <person name="Submissions S."/>
        </authorList>
    </citation>
    <scope>NUCLEOTIDE SEQUENCE [LARGE SCALE GENOMIC DNA]</scope>
    <source>
        <strain evidence="4">DSM 21368</strain>
    </source>
</reference>
<feature type="compositionally biased region" description="Pro residues" evidence="1">
    <location>
        <begin position="414"/>
        <end position="437"/>
    </location>
</feature>
<feature type="transmembrane region" description="Helical" evidence="2">
    <location>
        <begin position="340"/>
        <end position="357"/>
    </location>
</feature>
<dbReference type="NCBIfam" id="NF033912">
    <property type="entry name" value="msc"/>
    <property type="match status" value="1"/>
</dbReference>
<dbReference type="InterPro" id="IPR045275">
    <property type="entry name" value="MscS_archaea/bacteria_type"/>
</dbReference>
<dbReference type="InterPro" id="IPR008910">
    <property type="entry name" value="MSC_TM_helix"/>
</dbReference>
<gene>
    <name evidence="3" type="ORF">SAMN04488554_3348</name>
</gene>
<protein>
    <submittedName>
        <fullName evidence="3">Conserved TM helix</fullName>
    </submittedName>
</protein>
<dbReference type="EMBL" id="FNTX01000002">
    <property type="protein sequence ID" value="SEE87970.1"/>
    <property type="molecule type" value="Genomic_DNA"/>
</dbReference>
<dbReference type="OrthoDB" id="7616157at2"/>
<evidence type="ECO:0000256" key="1">
    <source>
        <dbReference type="SAM" id="MobiDB-lite"/>
    </source>
</evidence>
<feature type="transmembrane region" description="Helical" evidence="2">
    <location>
        <begin position="182"/>
        <end position="205"/>
    </location>
</feature>
<feature type="transmembrane region" description="Helical" evidence="2">
    <location>
        <begin position="304"/>
        <end position="328"/>
    </location>
</feature>
<keyword evidence="4" id="KW-1185">Reference proteome</keyword>
<evidence type="ECO:0000313" key="3">
    <source>
        <dbReference type="EMBL" id="SEE87970.1"/>
    </source>
</evidence>
<dbReference type="GO" id="GO:0008381">
    <property type="term" value="F:mechanosensitive monoatomic ion channel activity"/>
    <property type="evidence" value="ECO:0007669"/>
    <property type="project" value="InterPro"/>
</dbReference>
<feature type="transmembrane region" description="Helical" evidence="2">
    <location>
        <begin position="363"/>
        <end position="385"/>
    </location>
</feature>
<evidence type="ECO:0000256" key="2">
    <source>
        <dbReference type="SAM" id="Phobius"/>
    </source>
</evidence>
<dbReference type="Proteomes" id="UP000199220">
    <property type="component" value="Unassembled WGS sequence"/>
</dbReference>
<keyword evidence="2" id="KW-0472">Membrane</keyword>
<proteinExistence type="predicted"/>
<dbReference type="Pfam" id="PF05552">
    <property type="entry name" value="MS_channel_1st_1"/>
    <property type="match status" value="2"/>
</dbReference>
<feature type="region of interest" description="Disordered" evidence="1">
    <location>
        <begin position="402"/>
        <end position="437"/>
    </location>
</feature>
<dbReference type="RefSeq" id="WP_089774155.1">
    <property type="nucleotide sequence ID" value="NZ_FNTX01000002.1"/>
</dbReference>
<feature type="transmembrane region" description="Helical" evidence="2">
    <location>
        <begin position="66"/>
        <end position="87"/>
    </location>
</feature>
<dbReference type="AlphaFoldDB" id="A0A1H5MFV4"/>
<feature type="transmembrane region" description="Helical" evidence="2">
    <location>
        <begin position="211"/>
        <end position="235"/>
    </location>
</feature>
<sequence length="437" mass="44885">MDFGSIDWLGILGKVLLAVVILLVTWIIARVVRWAIGKLVGKVAFLQRQGQDGQTVGESLGTVASLLVWLFGLTAVLQLFALTQVLAPIQSLLSGVLGFLPNLIGAAFVFVIGFVLAKIVRQLVETAIRAINFSKLSEKVKSGTDTVLDEATGTDPAAPAPAQQADGAGFDANKIASLVGNLVFAIILIVVSIAALQILGISAISEPAEQMLSMILNAIPAIIAAAIILGLGYLISTFVSNLLESTLQGLGTDRAIGKLGIVPEGQSASAIITRIVQVAIMVFFAIMAARALNFPEVTNILNEVLALGGKVVFGGVIIAAGFLIANLISNLVGNGTASTVIKWVTIALFTAMGLKYMEIADSIINLAFGAIVVGGALAAALAFGLGGRDAAARTLAKLDEKKAEAAAAPAQPAAAPPSPATPPPGQQPPSQQPPSIP</sequence>
<name>A0A1H5MFV4_9MICO</name>
<dbReference type="Gene3D" id="1.10.287.1260">
    <property type="match status" value="1"/>
</dbReference>
<evidence type="ECO:0000313" key="4">
    <source>
        <dbReference type="Proteomes" id="UP000199220"/>
    </source>
</evidence>